<dbReference type="PROSITE" id="PS00138">
    <property type="entry name" value="SUBTILASE_SER"/>
    <property type="match status" value="1"/>
</dbReference>
<reference evidence="9 10" key="1">
    <citation type="submission" date="2016-09" db="EMBL/GenBank/DDBJ databases">
        <title>Complete genome sequence of microbes from the polar regions.</title>
        <authorList>
            <person name="Liao L."/>
            <person name="Chen B."/>
        </authorList>
    </citation>
    <scope>NUCLEOTIDE SEQUENCE [LARGE SCALE GENOMIC DNA]</scope>
    <source>
        <strain evidence="9 10">ZS314</strain>
    </source>
</reference>
<feature type="domain" description="Peptidase S8/S53" evidence="8">
    <location>
        <begin position="211"/>
        <end position="548"/>
    </location>
</feature>
<dbReference type="PRINTS" id="PR00723">
    <property type="entry name" value="SUBTILISIN"/>
</dbReference>
<dbReference type="RefSeq" id="WP_161886703.1">
    <property type="nucleotide sequence ID" value="NZ_CP017146.1"/>
</dbReference>
<evidence type="ECO:0000256" key="5">
    <source>
        <dbReference type="PIRSR" id="PIRSR615500-1"/>
    </source>
</evidence>
<dbReference type="Proteomes" id="UP000464507">
    <property type="component" value="Chromosome"/>
</dbReference>
<accession>A0A7L5AJ20</accession>
<feature type="active site" description="Charge relay system" evidence="5 6">
    <location>
        <position position="265"/>
    </location>
</feature>
<evidence type="ECO:0000256" key="1">
    <source>
        <dbReference type="ARBA" id="ARBA00011073"/>
    </source>
</evidence>
<keyword evidence="3 6" id="KW-0378">Hydrolase</keyword>
<evidence type="ECO:0000313" key="10">
    <source>
        <dbReference type="Proteomes" id="UP000464507"/>
    </source>
</evidence>
<dbReference type="InterPro" id="IPR000209">
    <property type="entry name" value="Peptidase_S8/S53_dom"/>
</dbReference>
<evidence type="ECO:0000256" key="6">
    <source>
        <dbReference type="PROSITE-ProRule" id="PRU01240"/>
    </source>
</evidence>
<dbReference type="Gene3D" id="3.40.50.200">
    <property type="entry name" value="Peptidase S8/S53 domain"/>
    <property type="match status" value="1"/>
</dbReference>
<dbReference type="AlphaFoldDB" id="A0A7L5AJ20"/>
<proteinExistence type="inferred from homology"/>
<dbReference type="InterPro" id="IPR036852">
    <property type="entry name" value="Peptidase_S8/S53_dom_sf"/>
</dbReference>
<dbReference type="SUPFAM" id="SSF52743">
    <property type="entry name" value="Subtilisin-like"/>
    <property type="match status" value="1"/>
</dbReference>
<keyword evidence="4 6" id="KW-0720">Serine protease</keyword>
<name>A0A7L5AJ20_9MICO</name>
<evidence type="ECO:0000256" key="3">
    <source>
        <dbReference type="ARBA" id="ARBA00022801"/>
    </source>
</evidence>
<gene>
    <name evidence="9" type="ORF">BHD05_12325</name>
</gene>
<feature type="active site" description="Charge relay system" evidence="5 6">
    <location>
        <position position="220"/>
    </location>
</feature>
<evidence type="ECO:0000256" key="7">
    <source>
        <dbReference type="SAM" id="MobiDB-lite"/>
    </source>
</evidence>
<keyword evidence="10" id="KW-1185">Reference proteome</keyword>
<dbReference type="InterPro" id="IPR022398">
    <property type="entry name" value="Peptidase_S8_His-AS"/>
</dbReference>
<dbReference type="GO" id="GO:0004252">
    <property type="term" value="F:serine-type endopeptidase activity"/>
    <property type="evidence" value="ECO:0007669"/>
    <property type="project" value="UniProtKB-UniRule"/>
</dbReference>
<evidence type="ECO:0000259" key="8">
    <source>
        <dbReference type="Pfam" id="PF00082"/>
    </source>
</evidence>
<dbReference type="PROSITE" id="PS00137">
    <property type="entry name" value="SUBTILASE_HIS"/>
    <property type="match status" value="1"/>
</dbReference>
<dbReference type="Pfam" id="PF00082">
    <property type="entry name" value="Peptidase_S8"/>
    <property type="match status" value="1"/>
</dbReference>
<evidence type="ECO:0000256" key="4">
    <source>
        <dbReference type="ARBA" id="ARBA00022825"/>
    </source>
</evidence>
<dbReference type="OrthoDB" id="9813435at2"/>
<dbReference type="InterPro" id="IPR050131">
    <property type="entry name" value="Peptidase_S8_subtilisin-like"/>
</dbReference>
<feature type="active site" description="Charge relay system" evidence="5 6">
    <location>
        <position position="502"/>
    </location>
</feature>
<organism evidence="9 10">
    <name type="scientific">Marisediminicola antarctica</name>
    <dbReference type="NCBI Taxonomy" id="674079"/>
    <lineage>
        <taxon>Bacteria</taxon>
        <taxon>Bacillati</taxon>
        <taxon>Actinomycetota</taxon>
        <taxon>Actinomycetes</taxon>
        <taxon>Micrococcales</taxon>
        <taxon>Microbacteriaceae</taxon>
        <taxon>Marisediminicola</taxon>
    </lineage>
</organism>
<dbReference type="PANTHER" id="PTHR43806">
    <property type="entry name" value="PEPTIDASE S8"/>
    <property type="match status" value="1"/>
</dbReference>
<feature type="region of interest" description="Disordered" evidence="7">
    <location>
        <begin position="1"/>
        <end position="59"/>
    </location>
</feature>
<evidence type="ECO:0000313" key="9">
    <source>
        <dbReference type="EMBL" id="QHO70317.1"/>
    </source>
</evidence>
<dbReference type="GO" id="GO:0006508">
    <property type="term" value="P:proteolysis"/>
    <property type="evidence" value="ECO:0007669"/>
    <property type="project" value="UniProtKB-KW"/>
</dbReference>
<dbReference type="KEGG" id="mant:BHD05_12325"/>
<protein>
    <recommendedName>
        <fullName evidence="8">Peptidase S8/S53 domain-containing protein</fullName>
    </recommendedName>
</protein>
<evidence type="ECO:0000256" key="2">
    <source>
        <dbReference type="ARBA" id="ARBA00022670"/>
    </source>
</evidence>
<dbReference type="InterPro" id="IPR015500">
    <property type="entry name" value="Peptidase_S8_subtilisin-rel"/>
</dbReference>
<dbReference type="PROSITE" id="PS51892">
    <property type="entry name" value="SUBTILASE"/>
    <property type="match status" value="1"/>
</dbReference>
<dbReference type="PANTHER" id="PTHR43806:SF11">
    <property type="entry name" value="CEREVISIN-RELATED"/>
    <property type="match status" value="1"/>
</dbReference>
<dbReference type="CDD" id="cd07487">
    <property type="entry name" value="Peptidases_S8_1"/>
    <property type="match status" value="1"/>
</dbReference>
<dbReference type="EMBL" id="CP017146">
    <property type="protein sequence ID" value="QHO70317.1"/>
    <property type="molecule type" value="Genomic_DNA"/>
</dbReference>
<comment type="similarity">
    <text evidence="1 6">Belongs to the peptidase S8 family.</text>
</comment>
<sequence length="561" mass="60209">MAETPKNRKRLPQEFPAIDPEADLEPDAPRPGPSGEKAERLRKAPRATDPTVARETDAPAFALPDMPRTVSLVTDSVITRPLAERMASARHDPIGVVIELRTDAGLPTEEVVAALLDLVHDVVGETDPAEESAWQVGNYVVAEMTAAQILELVNRDSRKGGRVVAGRQEQKTAPRSLINRIWPNFEVTATIHRSIITTKSDAAVRSFNATGEGIVWAVLDTGVDREHRHFLSGDHDTLGLPQTLGHRSFVAGTTHDDALRDANGHGTHVAGILAGWQDDPRRKVYAATWYRTGDGDTGVERVTLDRISGMAPRAKILSCKVLRDDRTGDLASLLGALEYIQELNRGGRELNVHGVNLSLGYPFDPSWFAAGQSPVCREVDRLVANGVCVVVSAGNTGYGAARDTAGREMRLSFGMTINDPGNASRAITVGSTSLKPHSTGVSYFSSKGPTGDGRLKPDLVAPGERVVSAGAGQLLERARATVKLEPGQRASQITYVEDSGTSMSAPHVSGVAAAFLSIHREFIGKPDEVKRILMESASDLGRERSFQGAGLVDAMRAIQSV</sequence>
<keyword evidence="2 6" id="KW-0645">Protease</keyword>
<dbReference type="InterPro" id="IPR023828">
    <property type="entry name" value="Peptidase_S8_Ser-AS"/>
</dbReference>